<dbReference type="InterPro" id="IPR011009">
    <property type="entry name" value="Kinase-like_dom_sf"/>
</dbReference>
<dbReference type="Proteomes" id="UP000235371">
    <property type="component" value="Unassembled WGS sequence"/>
</dbReference>
<dbReference type="PANTHER" id="PTHR21310:SF15">
    <property type="entry name" value="AMINOGLYCOSIDE PHOSPHOTRANSFERASE DOMAIN-CONTAINING PROTEIN"/>
    <property type="match status" value="1"/>
</dbReference>
<evidence type="ECO:0000313" key="2">
    <source>
        <dbReference type="EMBL" id="PMD60200.1"/>
    </source>
</evidence>
<dbReference type="Gene3D" id="3.90.1200.10">
    <property type="match status" value="1"/>
</dbReference>
<keyword evidence="2" id="KW-0418">Kinase</keyword>
<dbReference type="OrthoDB" id="2906425at2759"/>
<gene>
    <name evidence="2" type="ORF">K444DRAFT_528897</name>
</gene>
<dbReference type="EMBL" id="KZ613791">
    <property type="protein sequence ID" value="PMD60200.1"/>
    <property type="molecule type" value="Genomic_DNA"/>
</dbReference>
<dbReference type="Pfam" id="PF01636">
    <property type="entry name" value="APH"/>
    <property type="match status" value="1"/>
</dbReference>
<sequence>MPDTPTLTWSTHEREYSRFQDRFLKRSLRPTEYKLDFRGQPYVPVANEARLENEAACLRFIKAATNIPVPEVLAAYEKDGSFFLWTEICHGIPMKELSVTDQAVVIKELEGHLRILQTLRSNRIGGPTGIICPPPRVSLHFPKDKVWPSISSSDDEFVFCHDDLSQFNVIVDKDTLTISGIIDWEFAGYYPSYFESPFYRSSKPSGAQVKDLPDTSKLISFFAVRFLTDCLYG</sequence>
<organism evidence="2 3">
    <name type="scientific">Hyaloscypha bicolor E</name>
    <dbReference type="NCBI Taxonomy" id="1095630"/>
    <lineage>
        <taxon>Eukaryota</taxon>
        <taxon>Fungi</taxon>
        <taxon>Dikarya</taxon>
        <taxon>Ascomycota</taxon>
        <taxon>Pezizomycotina</taxon>
        <taxon>Leotiomycetes</taxon>
        <taxon>Helotiales</taxon>
        <taxon>Hyaloscyphaceae</taxon>
        <taxon>Hyaloscypha</taxon>
        <taxon>Hyaloscypha bicolor</taxon>
    </lineage>
</organism>
<dbReference type="GO" id="GO:0016301">
    <property type="term" value="F:kinase activity"/>
    <property type="evidence" value="ECO:0007669"/>
    <property type="project" value="UniProtKB-KW"/>
</dbReference>
<accession>A0A2J6TAY7</accession>
<dbReference type="STRING" id="1095630.A0A2J6TAY7"/>
<keyword evidence="2" id="KW-0808">Transferase</keyword>
<dbReference type="SUPFAM" id="SSF56112">
    <property type="entry name" value="Protein kinase-like (PK-like)"/>
    <property type="match status" value="1"/>
</dbReference>
<dbReference type="AlphaFoldDB" id="A0A2J6TAY7"/>
<dbReference type="RefSeq" id="XP_024737104.1">
    <property type="nucleotide sequence ID" value="XM_024874763.1"/>
</dbReference>
<name>A0A2J6TAY7_9HELO</name>
<dbReference type="CDD" id="cd05120">
    <property type="entry name" value="APH_ChoK_like"/>
    <property type="match status" value="1"/>
</dbReference>
<dbReference type="InterPro" id="IPR051678">
    <property type="entry name" value="AGP_Transferase"/>
</dbReference>
<dbReference type="InParanoid" id="A0A2J6TAY7"/>
<evidence type="ECO:0000313" key="3">
    <source>
        <dbReference type="Proteomes" id="UP000235371"/>
    </source>
</evidence>
<dbReference type="PANTHER" id="PTHR21310">
    <property type="entry name" value="AMINOGLYCOSIDE PHOSPHOTRANSFERASE-RELATED-RELATED"/>
    <property type="match status" value="1"/>
</dbReference>
<evidence type="ECO:0000259" key="1">
    <source>
        <dbReference type="Pfam" id="PF01636"/>
    </source>
</evidence>
<feature type="domain" description="Aminoglycoside phosphotransferase" evidence="1">
    <location>
        <begin position="146"/>
        <end position="192"/>
    </location>
</feature>
<proteinExistence type="predicted"/>
<keyword evidence="3" id="KW-1185">Reference proteome</keyword>
<dbReference type="InterPro" id="IPR002575">
    <property type="entry name" value="Aminoglycoside_PTrfase"/>
</dbReference>
<reference evidence="2 3" key="1">
    <citation type="submission" date="2016-04" db="EMBL/GenBank/DDBJ databases">
        <title>A degradative enzymes factory behind the ericoid mycorrhizal symbiosis.</title>
        <authorList>
            <consortium name="DOE Joint Genome Institute"/>
            <person name="Martino E."/>
            <person name="Morin E."/>
            <person name="Grelet G."/>
            <person name="Kuo A."/>
            <person name="Kohler A."/>
            <person name="Daghino S."/>
            <person name="Barry K."/>
            <person name="Choi C."/>
            <person name="Cichocki N."/>
            <person name="Clum A."/>
            <person name="Copeland A."/>
            <person name="Hainaut M."/>
            <person name="Haridas S."/>
            <person name="Labutti K."/>
            <person name="Lindquist E."/>
            <person name="Lipzen A."/>
            <person name="Khouja H.-R."/>
            <person name="Murat C."/>
            <person name="Ohm R."/>
            <person name="Olson A."/>
            <person name="Spatafora J."/>
            <person name="Veneault-Fourrey C."/>
            <person name="Henrissat B."/>
            <person name="Grigoriev I."/>
            <person name="Martin F."/>
            <person name="Perotto S."/>
        </authorList>
    </citation>
    <scope>NUCLEOTIDE SEQUENCE [LARGE SCALE GENOMIC DNA]</scope>
    <source>
        <strain evidence="2 3">E</strain>
    </source>
</reference>
<protein>
    <submittedName>
        <fullName evidence="2">Kinase-like protein</fullName>
    </submittedName>
</protein>
<dbReference type="GeneID" id="36582843"/>